<evidence type="ECO:0000256" key="1">
    <source>
        <dbReference type="ARBA" id="ARBA00023015"/>
    </source>
</evidence>
<gene>
    <name evidence="4" type="ORF">VDGE_30815</name>
</gene>
<dbReference type="Proteomes" id="UP000288725">
    <property type="component" value="Chromosome 3"/>
</dbReference>
<organism evidence="4 5">
    <name type="scientific">Verticillium dahliae</name>
    <name type="common">Verticillium wilt</name>
    <dbReference type="NCBI Taxonomy" id="27337"/>
    <lineage>
        <taxon>Eukaryota</taxon>
        <taxon>Fungi</taxon>
        <taxon>Dikarya</taxon>
        <taxon>Ascomycota</taxon>
        <taxon>Pezizomycotina</taxon>
        <taxon>Sordariomycetes</taxon>
        <taxon>Hypocreomycetidae</taxon>
        <taxon>Glomerellales</taxon>
        <taxon>Plectosphaerellaceae</taxon>
        <taxon>Verticillium</taxon>
    </lineage>
</organism>
<evidence type="ECO:0000313" key="5">
    <source>
        <dbReference type="Proteomes" id="UP000288725"/>
    </source>
</evidence>
<dbReference type="GO" id="GO:0000435">
    <property type="term" value="P:positive regulation of transcription from RNA polymerase II promoter by galactose"/>
    <property type="evidence" value="ECO:0007669"/>
    <property type="project" value="TreeGrafter"/>
</dbReference>
<dbReference type="AlphaFoldDB" id="A0A444RNM3"/>
<proteinExistence type="predicted"/>
<name>A0A444RNM3_VERDA</name>
<dbReference type="CDD" id="cd12148">
    <property type="entry name" value="fungal_TF_MHR"/>
    <property type="match status" value="1"/>
</dbReference>
<sequence>MKAESVQERIATIWCLYFHETWTALTLGRKTAMSIVDISCPFPEHQPVIVALCQLAHIIENGTEHIYGRRCESLHQLYRVAERIHGELKQFADRLSIGPSNSPCGSQTLREPELLQIHSLYYHAILHTFRPFLVASAAMSATQDSIVYIGNVIRNSAEEHVCRAMRYTAYFLECNCAVLLHDSLWSPSKHPHHLEYVQSALDCLGLMVQDAPATLAQDSLQQILKAVEKAIAHQNSPAASTPGMAGNLTSQFPCLPHTHDANSTDQHIHLTDLWDQSHATGGNPTLSGEQNMHEFDFDVMTTDLLHFFGPSSEGNPTGNPS</sequence>
<evidence type="ECO:0000256" key="2">
    <source>
        <dbReference type="ARBA" id="ARBA00023163"/>
    </source>
</evidence>
<reference evidence="4 5" key="1">
    <citation type="submission" date="2018-12" db="EMBL/GenBank/DDBJ databases">
        <title>Genome of Verticillium dahliae isolate Getta Getta.</title>
        <authorList>
            <person name="Gardiner D.M."/>
        </authorList>
    </citation>
    <scope>NUCLEOTIDE SEQUENCE [LARGE SCALE GENOMIC DNA]</scope>
    <source>
        <strain evidence="4 5">Getta Getta</strain>
    </source>
</reference>
<dbReference type="PANTHER" id="PTHR47424:SF15">
    <property type="entry name" value="ZN(II)2CYS6 TRANSCRIPTION FACTOR (EUROFUNG)"/>
    <property type="match status" value="1"/>
</dbReference>
<dbReference type="EMBL" id="RSDZ01000123">
    <property type="protein sequence ID" value="RXG42717.1"/>
    <property type="molecule type" value="Genomic_DNA"/>
</dbReference>
<dbReference type="GO" id="GO:0005634">
    <property type="term" value="C:nucleus"/>
    <property type="evidence" value="ECO:0007669"/>
    <property type="project" value="TreeGrafter"/>
</dbReference>
<evidence type="ECO:0000313" key="4">
    <source>
        <dbReference type="EMBL" id="RXG42717.1"/>
    </source>
</evidence>
<protein>
    <recommendedName>
        <fullName evidence="6">Transcription factor domain-containing protein</fullName>
    </recommendedName>
</protein>
<keyword evidence="3" id="KW-0539">Nucleus</keyword>
<dbReference type="GO" id="GO:0000978">
    <property type="term" value="F:RNA polymerase II cis-regulatory region sequence-specific DNA binding"/>
    <property type="evidence" value="ECO:0007669"/>
    <property type="project" value="TreeGrafter"/>
</dbReference>
<dbReference type="PANTHER" id="PTHR47424">
    <property type="entry name" value="REGULATORY PROTEIN GAL4"/>
    <property type="match status" value="1"/>
</dbReference>
<evidence type="ECO:0008006" key="6">
    <source>
        <dbReference type="Google" id="ProtNLM"/>
    </source>
</evidence>
<dbReference type="GO" id="GO:0000981">
    <property type="term" value="F:DNA-binding transcription factor activity, RNA polymerase II-specific"/>
    <property type="evidence" value="ECO:0007669"/>
    <property type="project" value="TreeGrafter"/>
</dbReference>
<keyword evidence="2" id="KW-0804">Transcription</keyword>
<accession>A0A444RNM3</accession>
<dbReference type="InterPro" id="IPR051127">
    <property type="entry name" value="Fungal_SecMet_Regulators"/>
</dbReference>
<keyword evidence="1" id="KW-0805">Transcription regulation</keyword>
<comment type="caution">
    <text evidence="4">The sequence shown here is derived from an EMBL/GenBank/DDBJ whole genome shotgun (WGS) entry which is preliminary data.</text>
</comment>
<evidence type="ECO:0000256" key="3">
    <source>
        <dbReference type="ARBA" id="ARBA00023242"/>
    </source>
</evidence>